<proteinExistence type="predicted"/>
<dbReference type="GeneID" id="18916105"/>
<dbReference type="RefSeq" id="XP_007394910.1">
    <property type="nucleotide sequence ID" value="XM_007394848.1"/>
</dbReference>
<name>K5VZR8_PHACS</name>
<sequence length="142" mass="15634">MPCKYDGAKRSGGRDISSAPAPGLCDRHARISPEDPSDNGDFDASKQLPEHEFSSSGSDSEYCEDSLEADTTDDDTWEGRRIEDHNETAASRTSEAGPARLSHRSQSTAAATHRKEKSYNIINQALTFTETVEDRAVRLRCK</sequence>
<dbReference type="InParanoid" id="K5VZR8"/>
<evidence type="ECO:0000313" key="2">
    <source>
        <dbReference type="EMBL" id="EKM57083.1"/>
    </source>
</evidence>
<keyword evidence="3" id="KW-1185">Reference proteome</keyword>
<feature type="compositionally biased region" description="Acidic residues" evidence="1">
    <location>
        <begin position="61"/>
        <end position="76"/>
    </location>
</feature>
<evidence type="ECO:0000313" key="3">
    <source>
        <dbReference type="Proteomes" id="UP000008370"/>
    </source>
</evidence>
<accession>K5VZR8</accession>
<feature type="compositionally biased region" description="Basic and acidic residues" evidence="1">
    <location>
        <begin position="77"/>
        <end position="87"/>
    </location>
</feature>
<evidence type="ECO:0000256" key="1">
    <source>
        <dbReference type="SAM" id="MobiDB-lite"/>
    </source>
</evidence>
<dbReference type="KEGG" id="pco:PHACADRAFT_254635"/>
<dbReference type="EMBL" id="JH930471">
    <property type="protein sequence ID" value="EKM57083.1"/>
    <property type="molecule type" value="Genomic_DNA"/>
</dbReference>
<organism evidence="2 3">
    <name type="scientific">Phanerochaete carnosa (strain HHB-10118-sp)</name>
    <name type="common">White-rot fungus</name>
    <name type="synonym">Peniophora carnosa</name>
    <dbReference type="NCBI Taxonomy" id="650164"/>
    <lineage>
        <taxon>Eukaryota</taxon>
        <taxon>Fungi</taxon>
        <taxon>Dikarya</taxon>
        <taxon>Basidiomycota</taxon>
        <taxon>Agaricomycotina</taxon>
        <taxon>Agaricomycetes</taxon>
        <taxon>Polyporales</taxon>
        <taxon>Phanerochaetaceae</taxon>
        <taxon>Phanerochaete</taxon>
    </lineage>
</organism>
<gene>
    <name evidence="2" type="ORF">PHACADRAFT_254635</name>
</gene>
<dbReference type="AlphaFoldDB" id="K5VZR8"/>
<protein>
    <submittedName>
        <fullName evidence="2">Uncharacterized protein</fullName>
    </submittedName>
</protein>
<feature type="compositionally biased region" description="Basic and acidic residues" evidence="1">
    <location>
        <begin position="1"/>
        <end position="13"/>
    </location>
</feature>
<dbReference type="Proteomes" id="UP000008370">
    <property type="component" value="Unassembled WGS sequence"/>
</dbReference>
<feature type="region of interest" description="Disordered" evidence="1">
    <location>
        <begin position="1"/>
        <end position="116"/>
    </location>
</feature>
<dbReference type="HOGENOM" id="CLU_1816480_0_0_1"/>
<reference evidence="2 3" key="1">
    <citation type="journal article" date="2012" name="BMC Genomics">
        <title>Comparative genomics of the white-rot fungi, Phanerochaete carnosa and P. chrysosporium, to elucidate the genetic basis of the distinct wood types they colonize.</title>
        <authorList>
            <person name="Suzuki H."/>
            <person name="MacDonald J."/>
            <person name="Syed K."/>
            <person name="Salamov A."/>
            <person name="Hori C."/>
            <person name="Aerts A."/>
            <person name="Henrissat B."/>
            <person name="Wiebenga A."/>
            <person name="vanKuyk P.A."/>
            <person name="Barry K."/>
            <person name="Lindquist E."/>
            <person name="LaButti K."/>
            <person name="Lapidus A."/>
            <person name="Lucas S."/>
            <person name="Coutinho P."/>
            <person name="Gong Y."/>
            <person name="Samejima M."/>
            <person name="Mahadevan R."/>
            <person name="Abou-Zaid M."/>
            <person name="de Vries R.P."/>
            <person name="Igarashi K."/>
            <person name="Yadav J.S."/>
            <person name="Grigoriev I.V."/>
            <person name="Master E.R."/>
        </authorList>
    </citation>
    <scope>NUCLEOTIDE SEQUENCE [LARGE SCALE GENOMIC DNA]</scope>
    <source>
        <strain evidence="2 3">HHB-10118-sp</strain>
    </source>
</reference>